<name>A0A7U3ZN11_RUNSL</name>
<dbReference type="InterPro" id="IPR026341">
    <property type="entry name" value="T9SS_type_B"/>
</dbReference>
<keyword evidence="3" id="KW-1185">Reference proteome</keyword>
<evidence type="ECO:0008006" key="4">
    <source>
        <dbReference type="Google" id="ProtNLM"/>
    </source>
</evidence>
<dbReference type="AlphaFoldDB" id="A0A7U3ZN11"/>
<dbReference type="Pfam" id="PF13585">
    <property type="entry name" value="CHU_C"/>
    <property type="match status" value="1"/>
</dbReference>
<reference evidence="2 3" key="2">
    <citation type="journal article" date="2012" name="Stand. Genomic Sci.">
        <title>Complete genome sequence of the aquatic bacterium Runella slithyformis type strain (LSU 4(T)).</title>
        <authorList>
            <person name="Copeland A."/>
            <person name="Zhang X."/>
            <person name="Misra M."/>
            <person name="Lapidus A."/>
            <person name="Nolan M."/>
            <person name="Lucas S."/>
            <person name="Deshpande S."/>
            <person name="Cheng J.F."/>
            <person name="Tapia R."/>
            <person name="Goodwin L.A."/>
            <person name="Pitluck S."/>
            <person name="Liolios K."/>
            <person name="Pagani I."/>
            <person name="Ivanova N."/>
            <person name="Mikhailova N."/>
            <person name="Pati A."/>
            <person name="Chen A."/>
            <person name="Palaniappan K."/>
            <person name="Land M."/>
            <person name="Hauser L."/>
            <person name="Pan C."/>
            <person name="Jeffries C.D."/>
            <person name="Detter J.C."/>
            <person name="Brambilla E.M."/>
            <person name="Rohde M."/>
            <person name="Djao O.D."/>
            <person name="Goker M."/>
            <person name="Sikorski J."/>
            <person name="Tindall B.J."/>
            <person name="Woyke T."/>
            <person name="Bristow J."/>
            <person name="Eisen J.A."/>
            <person name="Markowitz V."/>
            <person name="Hugenholtz P."/>
            <person name="Kyrpides N.C."/>
            <person name="Klenk H.P."/>
            <person name="Mavromatis K."/>
        </authorList>
    </citation>
    <scope>NUCLEOTIDE SEQUENCE [LARGE SCALE GENOMIC DNA]</scope>
    <source>
        <strain evidence="3">ATCC 29530 / DSM 19594 / LMG 11500 / NCIMB 11436 / LSU 4</strain>
    </source>
</reference>
<organism evidence="2 3">
    <name type="scientific">Runella slithyformis (strain ATCC 29530 / DSM 19594 / LMG 11500 / NCIMB 11436 / LSU 4)</name>
    <dbReference type="NCBI Taxonomy" id="761193"/>
    <lineage>
        <taxon>Bacteria</taxon>
        <taxon>Pseudomonadati</taxon>
        <taxon>Bacteroidota</taxon>
        <taxon>Cytophagia</taxon>
        <taxon>Cytophagales</taxon>
        <taxon>Spirosomataceae</taxon>
        <taxon>Runella</taxon>
    </lineage>
</organism>
<dbReference type="NCBIfam" id="TIGR04131">
    <property type="entry name" value="Bac_Flav_CTERM"/>
    <property type="match status" value="1"/>
</dbReference>
<evidence type="ECO:0000313" key="2">
    <source>
        <dbReference type="EMBL" id="AEI50162.1"/>
    </source>
</evidence>
<evidence type="ECO:0000256" key="1">
    <source>
        <dbReference type="SAM" id="SignalP"/>
    </source>
</evidence>
<gene>
    <name evidence="2" type="ordered locus">Runsl_3804</name>
</gene>
<proteinExistence type="predicted"/>
<keyword evidence="1" id="KW-0732">Signal</keyword>
<reference evidence="3" key="1">
    <citation type="submission" date="2011-06" db="EMBL/GenBank/DDBJ databases">
        <title>The complete genome of chromosome of Runella slithyformis DSM 19594.</title>
        <authorList>
            <consortium name="US DOE Joint Genome Institute (JGI-PGF)"/>
            <person name="Lucas S."/>
            <person name="Han J."/>
            <person name="Lapidus A."/>
            <person name="Bruce D."/>
            <person name="Goodwin L."/>
            <person name="Pitluck S."/>
            <person name="Peters L."/>
            <person name="Kyrpides N."/>
            <person name="Mavromatis K."/>
            <person name="Ivanova N."/>
            <person name="Ovchinnikova G."/>
            <person name="Zhang X."/>
            <person name="Misra M."/>
            <person name="Detter J.C."/>
            <person name="Tapia R."/>
            <person name="Han C."/>
            <person name="Land M."/>
            <person name="Hauser L."/>
            <person name="Markowitz V."/>
            <person name="Cheng J.-F."/>
            <person name="Hugenholtz P."/>
            <person name="Woyke T."/>
            <person name="Wu D."/>
            <person name="Tindall B."/>
            <person name="Faehrich R."/>
            <person name="Brambilla E."/>
            <person name="Klenk H.-P."/>
            <person name="Eisen J.A."/>
        </authorList>
    </citation>
    <scope>NUCLEOTIDE SEQUENCE [LARGE SCALE GENOMIC DNA]</scope>
    <source>
        <strain evidence="3">ATCC 29530 / DSM 19594 / LMG 11500 / NCIMB 11436 / LSU 4</strain>
    </source>
</reference>
<evidence type="ECO:0000313" key="3">
    <source>
        <dbReference type="Proteomes" id="UP000000493"/>
    </source>
</evidence>
<feature type="signal peptide" evidence="1">
    <location>
        <begin position="1"/>
        <end position="18"/>
    </location>
</feature>
<dbReference type="EMBL" id="CP002859">
    <property type="protein sequence ID" value="AEI50162.1"/>
    <property type="molecule type" value="Genomic_DNA"/>
</dbReference>
<protein>
    <recommendedName>
        <fullName evidence="4">Gliding motility-associated C-terminal domain-containing protein</fullName>
    </recommendedName>
</protein>
<accession>A0A7U3ZN11</accession>
<dbReference type="KEGG" id="rsi:Runsl_3804"/>
<dbReference type="RefSeq" id="WP_013929465.1">
    <property type="nucleotide sequence ID" value="NC_015703.1"/>
</dbReference>
<feature type="chain" id="PRO_5031394838" description="Gliding motility-associated C-terminal domain-containing protein" evidence="1">
    <location>
        <begin position="19"/>
        <end position="667"/>
    </location>
</feature>
<sequence>MKTFTWLLAVLTSCAAVAQDNIGFERGTFEGWTLSYGTVDENGFITLYRNEKMGTLNEGHKIFSRTDGNDPRVGIPMAAPGSRYSARIGNASTGSYFDKISTTFIATPEKSLFQYKFAVVLQDPGHLTFRQPAFSILVQIDGEKAPCGFYEVAAGRGIPGFITRGTLIYRDWTTGSIDLRQYIGKKITISIRAQDCTEGGHWGYAYFDAELLKSEIRTGVFCLEDSTIILQAPEGFAAYEWFNGQKTTQIKTKFDKRSGIFVKVKPFSSLDEDCEIRFDFNPTTDSQVVSYSVSACEGDVLKVSGQMLTATKNERTNVRIPRPGYCDSIVIVNLRVSPRAFYEQKLSACEGDVVIVGGHIYNKAGVYRDTLKRVNQCDSIITTVLSVTALTRYSAKRVICEEDVYALGDTLIRHSGVYTRRIRRVGLCDSIATVELVVRPLPRVQSTKSICLGDSFRVGTTFLSTAGVHVVRVSRPDKCDSVVTLTLTILDRITAEDIRKTHYTVTLGDSIWLEGKLNKQGVYTYTWEPKTSCINCPDILIKPTDDIKYTIIYNRGSTCESRIPVEVTVKPCPMYIPEIFTPNGDNINESFLIFCNCFRQIEKFIVYNRWGEAIYAIQSSVVGNVLWDGMYRNEIVPDGWYTYYIQVRYTNEKIESRRGAFYVRREK</sequence>
<dbReference type="Proteomes" id="UP000000493">
    <property type="component" value="Chromosome"/>
</dbReference>